<keyword evidence="7" id="KW-0408">Iron</keyword>
<keyword evidence="6" id="KW-0560">Oxidoreductase</keyword>
<accession>A0A835QCE7</accession>
<dbReference type="PANTHER" id="PTHR47944">
    <property type="entry name" value="CYTOCHROME P450 98A9"/>
    <property type="match status" value="1"/>
</dbReference>
<dbReference type="GO" id="GO:0004497">
    <property type="term" value="F:monooxygenase activity"/>
    <property type="evidence" value="ECO:0007669"/>
    <property type="project" value="UniProtKB-KW"/>
</dbReference>
<evidence type="ECO:0000313" key="10">
    <source>
        <dbReference type="Proteomes" id="UP000636800"/>
    </source>
</evidence>
<evidence type="ECO:0000256" key="6">
    <source>
        <dbReference type="ARBA" id="ARBA00023002"/>
    </source>
</evidence>
<comment type="similarity">
    <text evidence="2">Belongs to the cytochrome P450 family.</text>
</comment>
<keyword evidence="4" id="KW-0479">Metal-binding</keyword>
<keyword evidence="5" id="KW-0521">NADP</keyword>
<dbReference type="Proteomes" id="UP000636800">
    <property type="component" value="Unassembled WGS sequence"/>
</dbReference>
<dbReference type="SUPFAM" id="SSF48264">
    <property type="entry name" value="Cytochrome P450"/>
    <property type="match status" value="1"/>
</dbReference>
<dbReference type="OrthoDB" id="10263751at2759"/>
<evidence type="ECO:0000256" key="5">
    <source>
        <dbReference type="ARBA" id="ARBA00022857"/>
    </source>
</evidence>
<name>A0A835QCE7_VANPL</name>
<keyword evidence="8" id="KW-0503">Monooxygenase</keyword>
<evidence type="ECO:0000256" key="1">
    <source>
        <dbReference type="ARBA" id="ARBA00001971"/>
    </source>
</evidence>
<reference evidence="9 10" key="1">
    <citation type="journal article" date="2020" name="Nat. Food">
        <title>A phased Vanilla planifolia genome enables genetic improvement of flavour and production.</title>
        <authorList>
            <person name="Hasing T."/>
            <person name="Tang H."/>
            <person name="Brym M."/>
            <person name="Khazi F."/>
            <person name="Huang T."/>
            <person name="Chambers A.H."/>
        </authorList>
    </citation>
    <scope>NUCLEOTIDE SEQUENCE [LARGE SCALE GENOMIC DNA]</scope>
    <source>
        <tissue evidence="9">Leaf</tissue>
    </source>
</reference>
<dbReference type="PRINTS" id="PR00463">
    <property type="entry name" value="EP450I"/>
</dbReference>
<gene>
    <name evidence="9" type="ORF">HPP92_018232</name>
</gene>
<evidence type="ECO:0000256" key="2">
    <source>
        <dbReference type="ARBA" id="ARBA00010617"/>
    </source>
</evidence>
<dbReference type="GO" id="GO:0016705">
    <property type="term" value="F:oxidoreductase activity, acting on paired donors, with incorporation or reduction of molecular oxygen"/>
    <property type="evidence" value="ECO:0007669"/>
    <property type="project" value="InterPro"/>
</dbReference>
<evidence type="ECO:0000256" key="4">
    <source>
        <dbReference type="ARBA" id="ARBA00022723"/>
    </source>
</evidence>
<protein>
    <submittedName>
        <fullName evidence="9">Uncharacterized protein</fullName>
    </submittedName>
</protein>
<comment type="caution">
    <text evidence="9">The sequence shown here is derived from an EMBL/GenBank/DDBJ whole genome shotgun (WGS) entry which is preliminary data.</text>
</comment>
<dbReference type="Gene3D" id="1.10.630.10">
    <property type="entry name" value="Cytochrome P450"/>
    <property type="match status" value="1"/>
</dbReference>
<proteinExistence type="inferred from homology"/>
<dbReference type="InterPro" id="IPR002401">
    <property type="entry name" value="Cyt_P450_E_grp-I"/>
</dbReference>
<evidence type="ECO:0000256" key="8">
    <source>
        <dbReference type="ARBA" id="ARBA00023033"/>
    </source>
</evidence>
<dbReference type="Pfam" id="PF00067">
    <property type="entry name" value="p450"/>
    <property type="match status" value="1"/>
</dbReference>
<dbReference type="PANTHER" id="PTHR47944:SF18">
    <property type="entry name" value="FLAVONOID 3'-MONOOXYGENASE"/>
    <property type="match status" value="1"/>
</dbReference>
<dbReference type="GO" id="GO:0005506">
    <property type="term" value="F:iron ion binding"/>
    <property type="evidence" value="ECO:0007669"/>
    <property type="project" value="InterPro"/>
</dbReference>
<evidence type="ECO:0000256" key="7">
    <source>
        <dbReference type="ARBA" id="ARBA00023004"/>
    </source>
</evidence>
<organism evidence="9 10">
    <name type="scientific">Vanilla planifolia</name>
    <name type="common">Vanilla</name>
    <dbReference type="NCBI Taxonomy" id="51239"/>
    <lineage>
        <taxon>Eukaryota</taxon>
        <taxon>Viridiplantae</taxon>
        <taxon>Streptophyta</taxon>
        <taxon>Embryophyta</taxon>
        <taxon>Tracheophyta</taxon>
        <taxon>Spermatophyta</taxon>
        <taxon>Magnoliopsida</taxon>
        <taxon>Liliopsida</taxon>
        <taxon>Asparagales</taxon>
        <taxon>Orchidaceae</taxon>
        <taxon>Vanilloideae</taxon>
        <taxon>Vanilleae</taxon>
        <taxon>Vanilla</taxon>
    </lineage>
</organism>
<sequence length="198" mass="22018">MFSNKVIDDYRATTTSEKEKKALVDGRKNDDEGKNRTRNLLSVLLDLKENADGNGGSLNGIDIKALVQNVCDAGRESTTITKEWALAGLLRHPDVMARAQAELDDVVGRNRPVEESDMLNLPYLQTVTKEAFRLHPLGLLSVPQMAVVDCEVGLYLVLKGSTLLLNIWAVGRHPEAWSDEPLEFRPDRFLPEGGYTWG</sequence>
<comment type="cofactor">
    <cofactor evidence="1">
        <name>heme</name>
        <dbReference type="ChEBI" id="CHEBI:30413"/>
    </cofactor>
</comment>
<dbReference type="EMBL" id="JADCNL010000009">
    <property type="protein sequence ID" value="KAG0466652.1"/>
    <property type="molecule type" value="Genomic_DNA"/>
</dbReference>
<dbReference type="InterPro" id="IPR001128">
    <property type="entry name" value="Cyt_P450"/>
</dbReference>
<keyword evidence="3" id="KW-0349">Heme</keyword>
<evidence type="ECO:0000313" key="9">
    <source>
        <dbReference type="EMBL" id="KAG0466652.1"/>
    </source>
</evidence>
<evidence type="ECO:0000256" key="3">
    <source>
        <dbReference type="ARBA" id="ARBA00022617"/>
    </source>
</evidence>
<dbReference type="AlphaFoldDB" id="A0A835QCE7"/>
<keyword evidence="10" id="KW-1185">Reference proteome</keyword>
<dbReference type="InterPro" id="IPR036396">
    <property type="entry name" value="Cyt_P450_sf"/>
</dbReference>
<dbReference type="GO" id="GO:0020037">
    <property type="term" value="F:heme binding"/>
    <property type="evidence" value="ECO:0007669"/>
    <property type="project" value="InterPro"/>
</dbReference>